<reference evidence="9 10" key="1">
    <citation type="journal article" date="2012" name="BMC Genomics">
        <title>Genomic sequence analysis and characterization of Sneathia amnii sp. nov.</title>
        <authorList>
            <consortium name="Vaginal Microbiome Consortium (additional members)"/>
            <person name="Harwich M.D.Jr."/>
            <person name="Serrano M.G."/>
            <person name="Fettweis J.M."/>
            <person name="Alves J.M."/>
            <person name="Reimers M.A."/>
            <person name="Buck G.A."/>
            <person name="Jefferson K.K."/>
        </authorList>
    </citation>
    <scope>NUCLEOTIDE SEQUENCE [LARGE SCALE GENOMIC DNA]</scope>
    <source>
        <strain evidence="9 10">SN35</strain>
    </source>
</reference>
<dbReference type="AlphaFoldDB" id="A0A0E3ZBV4"/>
<feature type="domain" description="CstA N-terminal" evidence="8">
    <location>
        <begin position="313"/>
        <end position="441"/>
    </location>
</feature>
<evidence type="ECO:0000256" key="1">
    <source>
        <dbReference type="ARBA" id="ARBA00004651"/>
    </source>
</evidence>
<feature type="transmembrane region" description="Helical" evidence="7">
    <location>
        <begin position="426"/>
        <end position="446"/>
    </location>
</feature>
<sequence length="501" mass="54460">MYTFILSLVILILGYVFYGKYVDKVFGSDNSRPTPAIAQPDGVDYVPLSTFKSLFIQFLNVVGTGPIFGAIAGVMFGPMAFVWIVLGCIFAGAVHDFFSGMLSVRMKGATVGEIVGNNLGEFARQVMRIFSIILLVLVGVVFLTSPAQILTTLVCGKMNANVYNIFIVVIFVYYILATILPVDKLIGRLYPLFGLALFFMAVGISISLIYMNVTGKYYTPEITELANKINYNSKFTLFPFLFISIACGAISGFHATQSPIIARCIKTEADGRKVFYAAMIGEGIVAVIWAAAAITLFGGTDHTIAAHLTGLAAAGKAPVVVNKVAKITLGSVGSVLAVLGVVAAPITSGDTAFRGARLSIADMLHLDQKSIKHRYMIAIPLFIVGGILSQVDFNIIWRYFAWSNQTLAMIGLWSASTWLMKRKKNYLITLIPAIFMTLVCISYIIIAPEGFGRFFVDANKNITAQGSLISFIIAAIVAIIAIVVFFKSKARCERENSYIED</sequence>
<dbReference type="GO" id="GO:0005886">
    <property type="term" value="C:plasma membrane"/>
    <property type="evidence" value="ECO:0007669"/>
    <property type="project" value="UniProtKB-SubCell"/>
</dbReference>
<dbReference type="InterPro" id="IPR003706">
    <property type="entry name" value="CstA_N"/>
</dbReference>
<dbReference type="Pfam" id="PF02554">
    <property type="entry name" value="CstA"/>
    <property type="match status" value="3"/>
</dbReference>
<name>A0A0E3ZBV4_9FUSO</name>
<feature type="domain" description="CstA N-terminal" evidence="8">
    <location>
        <begin position="165"/>
        <end position="311"/>
    </location>
</feature>
<feature type="transmembrane region" description="Helical" evidence="7">
    <location>
        <begin position="274"/>
        <end position="297"/>
    </location>
</feature>
<accession>A0A0E3ZBV4</accession>
<feature type="transmembrane region" description="Helical" evidence="7">
    <location>
        <begin position="67"/>
        <end position="98"/>
    </location>
</feature>
<evidence type="ECO:0000313" key="10">
    <source>
        <dbReference type="Proteomes" id="UP000033103"/>
    </source>
</evidence>
<feature type="transmembrane region" description="Helical" evidence="7">
    <location>
        <begin position="374"/>
        <end position="393"/>
    </location>
</feature>
<keyword evidence="10" id="KW-1185">Reference proteome</keyword>
<feature type="transmembrane region" description="Helical" evidence="7">
    <location>
        <begin position="189"/>
        <end position="211"/>
    </location>
</feature>
<dbReference type="InterPro" id="IPR051605">
    <property type="entry name" value="CstA"/>
</dbReference>
<evidence type="ECO:0000313" key="9">
    <source>
        <dbReference type="EMBL" id="AKC95756.1"/>
    </source>
</evidence>
<feature type="transmembrane region" description="Helical" evidence="7">
    <location>
        <begin position="332"/>
        <end position="353"/>
    </location>
</feature>
<feature type="transmembrane region" description="Helical" evidence="7">
    <location>
        <begin position="466"/>
        <end position="486"/>
    </location>
</feature>
<keyword evidence="5 7" id="KW-1133">Transmembrane helix</keyword>
<feature type="transmembrane region" description="Helical" evidence="7">
    <location>
        <begin position="231"/>
        <end position="253"/>
    </location>
</feature>
<dbReference type="Proteomes" id="UP000033103">
    <property type="component" value="Chromosome"/>
</dbReference>
<keyword evidence="4 7" id="KW-0812">Transmembrane</keyword>
<proteinExistence type="inferred from homology"/>
<evidence type="ECO:0000256" key="5">
    <source>
        <dbReference type="ARBA" id="ARBA00022989"/>
    </source>
</evidence>
<organism evidence="9 10">
    <name type="scientific">Sneathia vaginalis</name>
    <dbReference type="NCBI Taxonomy" id="187101"/>
    <lineage>
        <taxon>Bacteria</taxon>
        <taxon>Fusobacteriati</taxon>
        <taxon>Fusobacteriota</taxon>
        <taxon>Fusobacteriia</taxon>
        <taxon>Fusobacteriales</taxon>
        <taxon>Leptotrichiaceae</taxon>
        <taxon>Sneathia</taxon>
    </lineage>
</organism>
<evidence type="ECO:0000256" key="6">
    <source>
        <dbReference type="ARBA" id="ARBA00023136"/>
    </source>
</evidence>
<dbReference type="PATRIC" id="fig|1069640.6.peg.894"/>
<dbReference type="STRING" id="187101.VC03_04525"/>
<protein>
    <submittedName>
        <fullName evidence="9">Carbon starvation protein CstA</fullName>
    </submittedName>
</protein>
<dbReference type="PANTHER" id="PTHR30252:SF4">
    <property type="entry name" value="CARBON STARVATION"/>
    <property type="match status" value="1"/>
</dbReference>
<dbReference type="KEGG" id="sns:VC03_04525"/>
<dbReference type="OrthoDB" id="9761224at2"/>
<comment type="similarity">
    <text evidence="2">Belongs to the peptide transporter carbon starvation (CstA) (TC 2.A.114) family.</text>
</comment>
<feature type="transmembrane region" description="Helical" evidence="7">
    <location>
        <begin position="162"/>
        <end position="182"/>
    </location>
</feature>
<evidence type="ECO:0000256" key="2">
    <source>
        <dbReference type="ARBA" id="ARBA00007755"/>
    </source>
</evidence>
<keyword evidence="3" id="KW-1003">Cell membrane</keyword>
<dbReference type="HOGENOM" id="CLU_010531_3_1_0"/>
<dbReference type="RefSeq" id="WP_046328861.1">
    <property type="nucleotide sequence ID" value="NZ_CAUPIC010000003.1"/>
</dbReference>
<evidence type="ECO:0000256" key="4">
    <source>
        <dbReference type="ARBA" id="ARBA00022692"/>
    </source>
</evidence>
<feature type="domain" description="CstA N-terminal" evidence="8">
    <location>
        <begin position="4"/>
        <end position="151"/>
    </location>
</feature>
<dbReference type="EMBL" id="CP011280">
    <property type="protein sequence ID" value="AKC95756.1"/>
    <property type="molecule type" value="Genomic_DNA"/>
</dbReference>
<dbReference type="GO" id="GO:0009267">
    <property type="term" value="P:cellular response to starvation"/>
    <property type="evidence" value="ECO:0007669"/>
    <property type="project" value="InterPro"/>
</dbReference>
<evidence type="ECO:0000256" key="7">
    <source>
        <dbReference type="SAM" id="Phobius"/>
    </source>
</evidence>
<evidence type="ECO:0000256" key="3">
    <source>
        <dbReference type="ARBA" id="ARBA00022475"/>
    </source>
</evidence>
<gene>
    <name evidence="9" type="ORF">VC03_04525</name>
</gene>
<keyword evidence="6 7" id="KW-0472">Membrane</keyword>
<evidence type="ECO:0000259" key="8">
    <source>
        <dbReference type="Pfam" id="PF02554"/>
    </source>
</evidence>
<dbReference type="PANTHER" id="PTHR30252">
    <property type="entry name" value="INNER MEMBRANE PEPTIDE TRANSPORTER"/>
    <property type="match status" value="1"/>
</dbReference>
<feature type="transmembrane region" description="Helical" evidence="7">
    <location>
        <begin position="129"/>
        <end position="150"/>
    </location>
</feature>
<comment type="subcellular location">
    <subcellularLocation>
        <location evidence="1">Cell membrane</location>
        <topology evidence="1">Multi-pass membrane protein</topology>
    </subcellularLocation>
</comment>